<evidence type="ECO:0000259" key="5">
    <source>
        <dbReference type="Pfam" id="PF13472"/>
    </source>
</evidence>
<dbReference type="InterPro" id="IPR037459">
    <property type="entry name" value="RhgT-like"/>
</dbReference>
<evidence type="ECO:0000313" key="7">
    <source>
        <dbReference type="Proteomes" id="UP000318478"/>
    </source>
</evidence>
<feature type="region of interest" description="Disordered" evidence="3">
    <location>
        <begin position="382"/>
        <end position="403"/>
    </location>
</feature>
<organism evidence="6 7">
    <name type="scientific">Posidoniimonas polymericola</name>
    <dbReference type="NCBI Taxonomy" id="2528002"/>
    <lineage>
        <taxon>Bacteria</taxon>
        <taxon>Pseudomonadati</taxon>
        <taxon>Planctomycetota</taxon>
        <taxon>Planctomycetia</taxon>
        <taxon>Pirellulales</taxon>
        <taxon>Lacipirellulaceae</taxon>
        <taxon>Posidoniimonas</taxon>
    </lineage>
</organism>
<name>A0A5C5YUK7_9BACT</name>
<dbReference type="PANTHER" id="PTHR43695">
    <property type="entry name" value="PUTATIVE (AFU_ORTHOLOGUE AFUA_2G17250)-RELATED"/>
    <property type="match status" value="1"/>
</dbReference>
<feature type="chain" id="PRO_5022893724" evidence="4">
    <location>
        <begin position="25"/>
        <end position="536"/>
    </location>
</feature>
<dbReference type="RefSeq" id="WP_146584929.1">
    <property type="nucleotide sequence ID" value="NZ_SJPO01000002.1"/>
</dbReference>
<dbReference type="AlphaFoldDB" id="A0A5C5YUK7"/>
<keyword evidence="7" id="KW-1185">Reference proteome</keyword>
<protein>
    <submittedName>
        <fullName evidence="6">Putative rhamnogalacturonan acetylesterase YesY</fullName>
        <ecNumber evidence="6">3.1.1.-</ecNumber>
    </submittedName>
</protein>
<feature type="compositionally biased region" description="Acidic residues" evidence="3">
    <location>
        <begin position="391"/>
        <end position="402"/>
    </location>
</feature>
<feature type="domain" description="SGNH hydrolase-type esterase" evidence="5">
    <location>
        <begin position="34"/>
        <end position="233"/>
    </location>
</feature>
<comment type="similarity">
    <text evidence="1">Belongs to the 'GDSL' lipolytic enzyme family.</text>
</comment>
<dbReference type="PANTHER" id="PTHR43695:SF1">
    <property type="entry name" value="RHAMNOGALACTURONAN ACETYLESTERASE"/>
    <property type="match status" value="1"/>
</dbReference>
<evidence type="ECO:0000256" key="3">
    <source>
        <dbReference type="SAM" id="MobiDB-lite"/>
    </source>
</evidence>
<evidence type="ECO:0000256" key="4">
    <source>
        <dbReference type="SAM" id="SignalP"/>
    </source>
</evidence>
<dbReference type="Pfam" id="PF13472">
    <property type="entry name" value="Lipase_GDSL_2"/>
    <property type="match status" value="2"/>
</dbReference>
<evidence type="ECO:0000313" key="6">
    <source>
        <dbReference type="EMBL" id="TWT78456.1"/>
    </source>
</evidence>
<proteinExistence type="inferred from homology"/>
<dbReference type="InterPro" id="IPR013830">
    <property type="entry name" value="SGNH_hydro"/>
</dbReference>
<dbReference type="EMBL" id="SJPO01000002">
    <property type="protein sequence ID" value="TWT78456.1"/>
    <property type="molecule type" value="Genomic_DNA"/>
</dbReference>
<dbReference type="SUPFAM" id="SSF52266">
    <property type="entry name" value="SGNH hydrolase"/>
    <property type="match status" value="2"/>
</dbReference>
<comment type="caution">
    <text evidence="6">The sequence shown here is derived from an EMBL/GenBank/DDBJ whole genome shotgun (WGS) entry which is preliminary data.</text>
</comment>
<keyword evidence="2 6" id="KW-0378">Hydrolase</keyword>
<evidence type="ECO:0000256" key="1">
    <source>
        <dbReference type="ARBA" id="ARBA00008668"/>
    </source>
</evidence>
<accession>A0A5C5YUK7</accession>
<feature type="domain" description="SGNH hydrolase-type esterase" evidence="5">
    <location>
        <begin position="304"/>
        <end position="499"/>
    </location>
</feature>
<reference evidence="6 7" key="1">
    <citation type="submission" date="2019-02" db="EMBL/GenBank/DDBJ databases">
        <title>Deep-cultivation of Planctomycetes and their phenomic and genomic characterization uncovers novel biology.</title>
        <authorList>
            <person name="Wiegand S."/>
            <person name="Jogler M."/>
            <person name="Boedeker C."/>
            <person name="Pinto D."/>
            <person name="Vollmers J."/>
            <person name="Rivas-Marin E."/>
            <person name="Kohn T."/>
            <person name="Peeters S.H."/>
            <person name="Heuer A."/>
            <person name="Rast P."/>
            <person name="Oberbeckmann S."/>
            <person name="Bunk B."/>
            <person name="Jeske O."/>
            <person name="Meyerdierks A."/>
            <person name="Storesund J.E."/>
            <person name="Kallscheuer N."/>
            <person name="Luecker S."/>
            <person name="Lage O.M."/>
            <person name="Pohl T."/>
            <person name="Merkel B.J."/>
            <person name="Hornburger P."/>
            <person name="Mueller R.-W."/>
            <person name="Bruemmer F."/>
            <person name="Labrenz M."/>
            <person name="Spormann A.M."/>
            <person name="Op Den Camp H."/>
            <person name="Overmann J."/>
            <person name="Amann R."/>
            <person name="Jetten M.S.M."/>
            <person name="Mascher T."/>
            <person name="Medema M.H."/>
            <person name="Devos D.P."/>
            <person name="Kaster A.-K."/>
            <person name="Ovreas L."/>
            <person name="Rohde M."/>
            <person name="Galperin M.Y."/>
            <person name="Jogler C."/>
        </authorList>
    </citation>
    <scope>NUCLEOTIDE SEQUENCE [LARGE SCALE GENOMIC DNA]</scope>
    <source>
        <strain evidence="6 7">Pla123a</strain>
    </source>
</reference>
<dbReference type="EC" id="3.1.1.-" evidence="6"/>
<dbReference type="GO" id="GO:0016788">
    <property type="term" value="F:hydrolase activity, acting on ester bonds"/>
    <property type="evidence" value="ECO:0007669"/>
    <property type="project" value="UniProtKB-ARBA"/>
</dbReference>
<dbReference type="Proteomes" id="UP000318478">
    <property type="component" value="Unassembled WGS sequence"/>
</dbReference>
<feature type="signal peptide" evidence="4">
    <location>
        <begin position="1"/>
        <end position="24"/>
    </location>
</feature>
<dbReference type="InterPro" id="IPR036514">
    <property type="entry name" value="SGNH_hydro_sf"/>
</dbReference>
<sequence precursor="true">MQRAVWRAVISLILVLISRTPASAERDLPTIYVAGDSTAANGAEGARGWGRHLSKFFDAEQVRVENRARGGRSSRTFVTEGLWGQIRADLQPGDVVLIQFGHNDGGRVNDPKRARGSLPGLDDETQEIDNQQTGLHEVVHTFGWYLRRMIAETRAAGATPVLLSLTVRNVWRDGRVERGSGRYGGWTRQVAEAENAAFIDLTALGADHYDRIGEDEVAELFPRDHTHTGDDGATLNARLVVEGFKGLREERWRPWLSIEGRRVPRAAPKYVRFPRVGRGQTPEETARFLNTPQRTDDSLPTLWLIGDSTVRTGRGRGEGGQFGWGDPLEAYFAPAKINLVNRAMGGTGARTFRSGGFWQPVLDQLRPGDVVLMQFGHNDNGDRGALRGVGEETEERTDEDGATETVESFGSYLRRFVDEIRGKQATPILCSLIPRKAWDGDSIRRSDNGHAAWARQVAEGRGVAFIDLYERIAQRYDAKGPEEVDKMFADRGTHTSYAGAVLNARCVAEGLRDLPENPLDDFMLDAPLGDASSARQ</sequence>
<keyword evidence="4" id="KW-0732">Signal</keyword>
<dbReference type="CDD" id="cd01821">
    <property type="entry name" value="Rhamnogalacturan_acetylesterase_like"/>
    <property type="match status" value="2"/>
</dbReference>
<gene>
    <name evidence="6" type="primary">yesY_2</name>
    <name evidence="6" type="ORF">Pla123a_12480</name>
</gene>
<evidence type="ECO:0000256" key="2">
    <source>
        <dbReference type="ARBA" id="ARBA00022801"/>
    </source>
</evidence>
<dbReference type="OrthoDB" id="9807041at2"/>
<dbReference type="Gene3D" id="3.40.50.1110">
    <property type="entry name" value="SGNH hydrolase"/>
    <property type="match status" value="2"/>
</dbReference>